<evidence type="ECO:0000313" key="4">
    <source>
        <dbReference type="Proteomes" id="UP000245884"/>
    </source>
</evidence>
<keyword evidence="2" id="KW-1133">Transmembrane helix</keyword>
<dbReference type="STRING" id="1569628.A0A316UUN0"/>
<dbReference type="AlphaFoldDB" id="A0A316UUN0"/>
<keyword evidence="2" id="KW-0472">Membrane</keyword>
<evidence type="ECO:0000256" key="2">
    <source>
        <dbReference type="SAM" id="Phobius"/>
    </source>
</evidence>
<evidence type="ECO:0000256" key="1">
    <source>
        <dbReference type="SAM" id="MobiDB-lite"/>
    </source>
</evidence>
<dbReference type="Proteomes" id="UP000245884">
    <property type="component" value="Unassembled WGS sequence"/>
</dbReference>
<name>A0A316UUN0_9BASI</name>
<feature type="transmembrane region" description="Helical" evidence="2">
    <location>
        <begin position="204"/>
        <end position="223"/>
    </location>
</feature>
<proteinExistence type="predicted"/>
<dbReference type="PANTHER" id="PTHR37992">
    <property type="entry name" value="EXPRESSED PROTEIN"/>
    <property type="match status" value="1"/>
</dbReference>
<feature type="compositionally biased region" description="Basic and acidic residues" evidence="1">
    <location>
        <begin position="317"/>
        <end position="331"/>
    </location>
</feature>
<feature type="transmembrane region" description="Helical" evidence="2">
    <location>
        <begin position="133"/>
        <end position="152"/>
    </location>
</feature>
<dbReference type="RefSeq" id="XP_025363601.1">
    <property type="nucleotide sequence ID" value="XM_025503424.1"/>
</dbReference>
<feature type="compositionally biased region" description="Basic and acidic residues" evidence="1">
    <location>
        <begin position="343"/>
        <end position="353"/>
    </location>
</feature>
<protein>
    <submittedName>
        <fullName evidence="3">Uncharacterized protein</fullName>
    </submittedName>
</protein>
<gene>
    <name evidence="3" type="ORF">BDZ90DRAFT_136228</name>
</gene>
<feature type="transmembrane region" description="Helical" evidence="2">
    <location>
        <begin position="67"/>
        <end position="90"/>
    </location>
</feature>
<accession>A0A316UUN0</accession>
<feature type="transmembrane region" description="Helical" evidence="2">
    <location>
        <begin position="26"/>
        <end position="46"/>
    </location>
</feature>
<keyword evidence="4" id="KW-1185">Reference proteome</keyword>
<dbReference type="InterPro" id="IPR013920">
    <property type="entry name" value="DUF1774_fun"/>
</dbReference>
<feature type="transmembrane region" description="Helical" evidence="2">
    <location>
        <begin position="257"/>
        <end position="280"/>
    </location>
</feature>
<feature type="transmembrane region" description="Helical" evidence="2">
    <location>
        <begin position="102"/>
        <end position="121"/>
    </location>
</feature>
<organism evidence="3 4">
    <name type="scientific">Jaminaea rosea</name>
    <dbReference type="NCBI Taxonomy" id="1569628"/>
    <lineage>
        <taxon>Eukaryota</taxon>
        <taxon>Fungi</taxon>
        <taxon>Dikarya</taxon>
        <taxon>Basidiomycota</taxon>
        <taxon>Ustilaginomycotina</taxon>
        <taxon>Exobasidiomycetes</taxon>
        <taxon>Microstromatales</taxon>
        <taxon>Microstromatales incertae sedis</taxon>
        <taxon>Jaminaea</taxon>
    </lineage>
</organism>
<reference evidence="3 4" key="1">
    <citation type="journal article" date="2018" name="Mol. Biol. Evol.">
        <title>Broad Genomic Sampling Reveals a Smut Pathogenic Ancestry of the Fungal Clade Ustilaginomycotina.</title>
        <authorList>
            <person name="Kijpornyongpan T."/>
            <person name="Mondo S.J."/>
            <person name="Barry K."/>
            <person name="Sandor L."/>
            <person name="Lee J."/>
            <person name="Lipzen A."/>
            <person name="Pangilinan J."/>
            <person name="LaButti K."/>
            <person name="Hainaut M."/>
            <person name="Henrissat B."/>
            <person name="Grigoriev I.V."/>
            <person name="Spatafora J.W."/>
            <person name="Aime M.C."/>
        </authorList>
    </citation>
    <scope>NUCLEOTIDE SEQUENCE [LARGE SCALE GENOMIC DNA]</scope>
    <source>
        <strain evidence="3 4">MCA 5214</strain>
    </source>
</reference>
<dbReference type="PANTHER" id="PTHR37992:SF1">
    <property type="entry name" value="DUF1774-DOMAIN-CONTAINING PROTEIN"/>
    <property type="match status" value="1"/>
</dbReference>
<feature type="compositionally biased region" description="Low complexity" evidence="1">
    <location>
        <begin position="305"/>
        <end position="316"/>
    </location>
</feature>
<dbReference type="OrthoDB" id="3342455at2759"/>
<feature type="region of interest" description="Disordered" evidence="1">
    <location>
        <begin position="305"/>
        <end position="364"/>
    </location>
</feature>
<dbReference type="EMBL" id="KZ819664">
    <property type="protein sequence ID" value="PWN28989.1"/>
    <property type="molecule type" value="Genomic_DNA"/>
</dbReference>
<sequence>MPSSHHEDQAHEVPSFSAKAFGRLQVLHPISLLILIASLSISTIVLKPSLDTVARLHPTFFAPNNAWLLGYWALLLLLQVGTALSVALASGDHTKALLTNGMGPYLPLANLCVAIWAPLFVVNTRPAFIAGEAFLGAALLVLLASTLVTGVLRSYSPTWRRPVEWLLVHLPIRLFLAVLLQIDVWQQGFILFGLAESPHDLKQTIWPTFIIVVSTGVAASLWTFATTDLATGGASIFLQLALLFNRRLAEHRPTEVFAAHVLSIALIGTGLIASVAWGHINGQRAEEREGRIALPIQPHEDAAVAAAEAEAAAAEQRAAERREEAQRLREEGSEDEPTPSQLERGEGSGKSKDGPAVTRKLGHD</sequence>
<evidence type="ECO:0000313" key="3">
    <source>
        <dbReference type="EMBL" id="PWN28989.1"/>
    </source>
</evidence>
<feature type="transmembrane region" description="Helical" evidence="2">
    <location>
        <begin position="172"/>
        <end position="192"/>
    </location>
</feature>
<keyword evidence="2" id="KW-0812">Transmembrane</keyword>
<dbReference type="GeneID" id="37025247"/>